<sequence>MQQDQKSTTTIPSCYRKKINRLEKNRMKTTKIVASTSNTQSKKIKKREIKPKQTKLNSTKNFDQSDTMVINTATKNYKGKENHKIFAIQRDNLKYSLKMDHKEDFERFEEDVQNAAKVLDASIVRQMFEYSEGVCQNHRYACEHQDHNIVKNKTNIKTGMLSISSVNLVHNNHLLENETNKFASKYRALSEDMLKDIKFWTKTGNINMKTQYQILIERSNSLTSLYWVSTNQHDLYMQYQDIIQHDNTYSTNQFKMALGFFVAIDNNNRSRFIDQALMNDEIAESYEWGLQTS</sequence>
<evidence type="ECO:0000256" key="1">
    <source>
        <dbReference type="SAM" id="MobiDB-lite"/>
    </source>
</evidence>
<keyword evidence="4" id="KW-1185">Reference proteome</keyword>
<comment type="caution">
    <text evidence="3">The sequence shown here is derived from an EMBL/GenBank/DDBJ whole genome shotgun (WGS) entry which is preliminary data.</text>
</comment>
<dbReference type="InterPro" id="IPR048324">
    <property type="entry name" value="ZSWIM1-3_RNaseH-like"/>
</dbReference>
<dbReference type="PANTHER" id="PTHR47718">
    <property type="entry name" value="OS01G0519700 PROTEIN"/>
    <property type="match status" value="1"/>
</dbReference>
<proteinExistence type="predicted"/>
<feature type="compositionally biased region" description="Polar residues" evidence="1">
    <location>
        <begin position="32"/>
        <end position="41"/>
    </location>
</feature>
<reference evidence="3 4" key="1">
    <citation type="submission" date="2021-06" db="EMBL/GenBank/DDBJ databases">
        <authorList>
            <person name="Kallberg Y."/>
            <person name="Tangrot J."/>
            <person name="Rosling A."/>
        </authorList>
    </citation>
    <scope>NUCLEOTIDE SEQUENCE [LARGE SCALE GENOMIC DNA]</scope>
    <source>
        <strain evidence="3 4">120-4 pot B 10/14</strain>
    </source>
</reference>
<dbReference type="Pfam" id="PF21056">
    <property type="entry name" value="ZSWIM1-3_RNaseH-like"/>
    <property type="match status" value="1"/>
</dbReference>
<dbReference type="Proteomes" id="UP000789901">
    <property type="component" value="Unassembled WGS sequence"/>
</dbReference>
<evidence type="ECO:0000259" key="2">
    <source>
        <dbReference type="Pfam" id="PF21056"/>
    </source>
</evidence>
<accession>A0ABN7V643</accession>
<organism evidence="3 4">
    <name type="scientific">Gigaspora margarita</name>
    <dbReference type="NCBI Taxonomy" id="4874"/>
    <lineage>
        <taxon>Eukaryota</taxon>
        <taxon>Fungi</taxon>
        <taxon>Fungi incertae sedis</taxon>
        <taxon>Mucoromycota</taxon>
        <taxon>Glomeromycotina</taxon>
        <taxon>Glomeromycetes</taxon>
        <taxon>Diversisporales</taxon>
        <taxon>Gigasporaceae</taxon>
        <taxon>Gigaspora</taxon>
    </lineage>
</organism>
<gene>
    <name evidence="3" type="ORF">GMARGA_LOCUS14060</name>
</gene>
<evidence type="ECO:0000313" key="3">
    <source>
        <dbReference type="EMBL" id="CAG8727473.1"/>
    </source>
</evidence>
<protein>
    <submittedName>
        <fullName evidence="3">18777_t:CDS:1</fullName>
    </submittedName>
</protein>
<dbReference type="EMBL" id="CAJVQB010009177">
    <property type="protein sequence ID" value="CAG8727473.1"/>
    <property type="molecule type" value="Genomic_DNA"/>
</dbReference>
<feature type="compositionally biased region" description="Basic residues" evidence="1">
    <location>
        <begin position="42"/>
        <end position="53"/>
    </location>
</feature>
<name>A0ABN7V643_GIGMA</name>
<feature type="region of interest" description="Disordered" evidence="1">
    <location>
        <begin position="32"/>
        <end position="54"/>
    </location>
</feature>
<evidence type="ECO:0000313" key="4">
    <source>
        <dbReference type="Proteomes" id="UP000789901"/>
    </source>
</evidence>
<feature type="domain" description="ZSWIM1/3 RNaseH-like" evidence="2">
    <location>
        <begin position="211"/>
        <end position="291"/>
    </location>
</feature>